<protein>
    <recommendedName>
        <fullName evidence="5">RxLR effector protein</fullName>
    </recommendedName>
</protein>
<keyword evidence="4 5" id="KW-0732">Signal</keyword>
<gene>
    <name evidence="7" type="ORF">PR001_g7662</name>
    <name evidence="6" type="ORF">PR002_g7962</name>
    <name evidence="8" type="ORF">PR003_g19125</name>
</gene>
<comment type="caution">
    <text evidence="6">The sequence shown here is derived from an EMBL/GenBank/DDBJ whole genome shotgun (WGS) entry which is preliminary data.</text>
</comment>
<dbReference type="EMBL" id="QXFV01000388">
    <property type="protein sequence ID" value="KAE9039096.1"/>
    <property type="molecule type" value="Genomic_DNA"/>
</dbReference>
<dbReference type="GO" id="GO:0005576">
    <property type="term" value="C:extracellular region"/>
    <property type="evidence" value="ECO:0007669"/>
    <property type="project" value="UniProtKB-SubCell"/>
</dbReference>
<keyword evidence="3 5" id="KW-0964">Secreted</keyword>
<dbReference type="Proteomes" id="UP000434957">
    <property type="component" value="Unassembled WGS sequence"/>
</dbReference>
<accession>A0A6A3N149</accession>
<comment type="subcellular location">
    <subcellularLocation>
        <location evidence="1 5">Secreted</location>
    </subcellularLocation>
</comment>
<evidence type="ECO:0000256" key="2">
    <source>
        <dbReference type="ARBA" id="ARBA00010400"/>
    </source>
</evidence>
<dbReference type="Proteomes" id="UP000429607">
    <property type="component" value="Unassembled WGS sequence"/>
</dbReference>
<proteinExistence type="inferred from homology"/>
<dbReference type="Pfam" id="PF16810">
    <property type="entry name" value="RXLR"/>
    <property type="match status" value="1"/>
</dbReference>
<name>A0A6A3N149_9STRA</name>
<dbReference type="OrthoDB" id="129107at2759"/>
<dbReference type="EMBL" id="QXFU01000393">
    <property type="protein sequence ID" value="KAE9034727.1"/>
    <property type="molecule type" value="Genomic_DNA"/>
</dbReference>
<dbReference type="AlphaFoldDB" id="A0A6A3N149"/>
<evidence type="ECO:0000256" key="3">
    <source>
        <dbReference type="ARBA" id="ARBA00022525"/>
    </source>
</evidence>
<organism evidence="6 11">
    <name type="scientific">Phytophthora rubi</name>
    <dbReference type="NCBI Taxonomy" id="129364"/>
    <lineage>
        <taxon>Eukaryota</taxon>
        <taxon>Sar</taxon>
        <taxon>Stramenopiles</taxon>
        <taxon>Oomycota</taxon>
        <taxon>Peronosporomycetes</taxon>
        <taxon>Peronosporales</taxon>
        <taxon>Peronosporaceae</taxon>
        <taxon>Phytophthora</taxon>
    </lineage>
</organism>
<dbReference type="EMBL" id="QXFT01001585">
    <property type="protein sequence ID" value="KAE9314891.1"/>
    <property type="molecule type" value="Genomic_DNA"/>
</dbReference>
<evidence type="ECO:0000313" key="8">
    <source>
        <dbReference type="EMBL" id="KAE9314891.1"/>
    </source>
</evidence>
<feature type="signal peptide" evidence="5">
    <location>
        <begin position="1"/>
        <end position="22"/>
    </location>
</feature>
<evidence type="ECO:0000256" key="1">
    <source>
        <dbReference type="ARBA" id="ARBA00004613"/>
    </source>
</evidence>
<dbReference type="Proteomes" id="UP000435112">
    <property type="component" value="Unassembled WGS sequence"/>
</dbReference>
<reference evidence="9 11" key="1">
    <citation type="submission" date="2018-09" db="EMBL/GenBank/DDBJ databases">
        <title>Genomic investigation of the strawberry pathogen Phytophthora fragariae indicates pathogenicity is determined by transcriptional variation in three key races.</title>
        <authorList>
            <person name="Adams T.M."/>
            <person name="Armitage A.D."/>
            <person name="Sobczyk M.K."/>
            <person name="Bates H.J."/>
            <person name="Dunwell J.M."/>
            <person name="Nellist C.F."/>
            <person name="Harrison R.J."/>
        </authorList>
    </citation>
    <scope>NUCLEOTIDE SEQUENCE [LARGE SCALE GENOMIC DNA]</scope>
    <source>
        <strain evidence="7 9">SCRP249</strain>
        <strain evidence="6 11">SCRP324</strain>
        <strain evidence="8 10">SCRP333</strain>
    </source>
</reference>
<sequence length="168" mass="19070">MRLAHLVLLVVALFFASGNAFAATADKEQPEAVSVTTLTIKRFLRSVEVAEASDEDSDEERAASVPAFSKIGGITKKGSANVNMLIERLKYKFWRMTGKTDEDIFLKWIAQGKSHEDMYKIWLKEGFNPDKVYRAVGLHRADVYASPYKNIWIGYRTLYNNKHGISNY</sequence>
<evidence type="ECO:0000313" key="11">
    <source>
        <dbReference type="Proteomes" id="UP000435112"/>
    </source>
</evidence>
<dbReference type="InterPro" id="IPR031825">
    <property type="entry name" value="RXLR"/>
</dbReference>
<evidence type="ECO:0000313" key="6">
    <source>
        <dbReference type="EMBL" id="KAE9034727.1"/>
    </source>
</evidence>
<evidence type="ECO:0000313" key="7">
    <source>
        <dbReference type="EMBL" id="KAE9039096.1"/>
    </source>
</evidence>
<evidence type="ECO:0000256" key="4">
    <source>
        <dbReference type="ARBA" id="ARBA00022729"/>
    </source>
</evidence>
<feature type="chain" id="PRO_5033920324" description="RxLR effector protein" evidence="5">
    <location>
        <begin position="23"/>
        <end position="168"/>
    </location>
</feature>
<evidence type="ECO:0000256" key="5">
    <source>
        <dbReference type="RuleBase" id="RU367124"/>
    </source>
</evidence>
<keyword evidence="10" id="KW-1185">Reference proteome</keyword>
<comment type="similarity">
    <text evidence="2 5">Belongs to the RxLR effector family.</text>
</comment>
<comment type="domain">
    <text evidence="5">The RxLR-dEER motif acts to carry the protein into the host cell cytoplasm through binding to cell surface phosphatidylinositol-3-phosphate.</text>
</comment>
<evidence type="ECO:0000313" key="9">
    <source>
        <dbReference type="Proteomes" id="UP000429607"/>
    </source>
</evidence>
<evidence type="ECO:0000313" key="10">
    <source>
        <dbReference type="Proteomes" id="UP000434957"/>
    </source>
</evidence>
<comment type="function">
    <text evidence="5">Effector that suppresses plant defense responses during pathogen infection.</text>
</comment>